<sequence length="126" mass="14213">MNWTKLAENRIEEAIASGEFENLPGKGQPLDLAEYFALPAAERAGSMLLKNANVIPPEVQMLKEIGELEEAITRSENAGEEDRLHRTDKAAAATSLARLREQLQEKRVAFSLAMERRRRREPRAVE</sequence>
<organism evidence="2 3">
    <name type="scientific">Chthoniobacter flavus Ellin428</name>
    <dbReference type="NCBI Taxonomy" id="497964"/>
    <lineage>
        <taxon>Bacteria</taxon>
        <taxon>Pseudomonadati</taxon>
        <taxon>Verrucomicrobiota</taxon>
        <taxon>Spartobacteria</taxon>
        <taxon>Chthoniobacterales</taxon>
        <taxon>Chthoniobacteraceae</taxon>
        <taxon>Chthoniobacter</taxon>
    </lineage>
</organism>
<comment type="caution">
    <text evidence="2">The sequence shown here is derived from an EMBL/GenBank/DDBJ whole genome shotgun (WGS) entry which is preliminary data.</text>
</comment>
<evidence type="ECO:0000313" key="2">
    <source>
        <dbReference type="EMBL" id="EDY21885.1"/>
    </source>
</evidence>
<proteinExistence type="predicted"/>
<dbReference type="Proteomes" id="UP000005824">
    <property type="component" value="Unassembled WGS sequence"/>
</dbReference>
<feature type="domain" description="DnaJ homologue subfamily C member 28 conserved" evidence="1">
    <location>
        <begin position="6"/>
        <end position="72"/>
    </location>
</feature>
<dbReference type="STRING" id="497964.CfE428DRAFT_0010"/>
<dbReference type="Pfam" id="PF09350">
    <property type="entry name" value="DJC28_CD"/>
    <property type="match status" value="1"/>
</dbReference>
<dbReference type="InterPro" id="IPR052573">
    <property type="entry name" value="DnaJ_C_subfamily_28"/>
</dbReference>
<dbReference type="RefSeq" id="WP_006977337.1">
    <property type="nucleotide sequence ID" value="NZ_ABVL01000001.1"/>
</dbReference>
<dbReference type="EMBL" id="ABVL01000001">
    <property type="protein sequence ID" value="EDY21885.1"/>
    <property type="molecule type" value="Genomic_DNA"/>
</dbReference>
<dbReference type="AlphaFoldDB" id="B4CTN1"/>
<dbReference type="InterPro" id="IPR018961">
    <property type="entry name" value="DnaJ_homolog_subfam-C_membr-28"/>
</dbReference>
<name>B4CTN1_9BACT</name>
<dbReference type="InParanoid" id="B4CTN1"/>
<dbReference type="PANTHER" id="PTHR39158">
    <property type="entry name" value="OS08G0560600 PROTEIN"/>
    <property type="match status" value="1"/>
</dbReference>
<reference evidence="2 3" key="1">
    <citation type="journal article" date="2011" name="J. Bacteriol.">
        <title>Genome sequence of Chthoniobacter flavus Ellin428, an aerobic heterotrophic soil bacterium.</title>
        <authorList>
            <person name="Kant R."/>
            <person name="van Passel M.W."/>
            <person name="Palva A."/>
            <person name="Lucas S."/>
            <person name="Lapidus A."/>
            <person name="Glavina Del Rio T."/>
            <person name="Dalin E."/>
            <person name="Tice H."/>
            <person name="Bruce D."/>
            <person name="Goodwin L."/>
            <person name="Pitluck S."/>
            <person name="Larimer F.W."/>
            <person name="Land M.L."/>
            <person name="Hauser L."/>
            <person name="Sangwan P."/>
            <person name="de Vos W.M."/>
            <person name="Janssen P.H."/>
            <person name="Smidt H."/>
        </authorList>
    </citation>
    <scope>NUCLEOTIDE SEQUENCE [LARGE SCALE GENOMIC DNA]</scope>
    <source>
        <strain evidence="2 3">Ellin428</strain>
    </source>
</reference>
<dbReference type="PANTHER" id="PTHR39158:SF1">
    <property type="entry name" value="DNAJ HOMOLOG SUBFAMILY C MEMBER 28"/>
    <property type="match status" value="1"/>
</dbReference>
<accession>B4CTN1</accession>
<keyword evidence="3" id="KW-1185">Reference proteome</keyword>
<dbReference type="eggNOG" id="ENOG5033DCW">
    <property type="taxonomic scope" value="Bacteria"/>
</dbReference>
<evidence type="ECO:0000313" key="3">
    <source>
        <dbReference type="Proteomes" id="UP000005824"/>
    </source>
</evidence>
<evidence type="ECO:0000259" key="1">
    <source>
        <dbReference type="Pfam" id="PF09350"/>
    </source>
</evidence>
<gene>
    <name evidence="2" type="ORF">CfE428DRAFT_0010</name>
</gene>
<protein>
    <recommendedName>
        <fullName evidence="1">DnaJ homologue subfamily C member 28 conserved domain-containing protein</fullName>
    </recommendedName>
</protein>